<sequence length="1127" mass="124367">MKYFSSIVAIGALITSILASPVSAERSLTLLEIKRAPGANTEMVDFFEQKVLAALSDTKMFSIKSKVALAALIEKMGGCGNDECYRSAAKELGIDLLAIGQLRKQRAEFIATISVVDTKLGETVIEISEKLPGDVMLVSDKWVKDFVLQLEPLSLEAEAIDAKELAESEEAAKATVIMQDEIDGTLSTDKSPYLLVGNVVVPANKTLTIEKGVTVLVGGDYSTIVVYGQIMAEGVEGAPIVFKSAKKDAKAWDWDRIYIRGNQRSYFTWCTISNSNFGIHVDNGNATIANCSFQNNSISCIYALQSDVQVRYTQLGKGHIVGLNVDRGSKVSVDSGLIHNITHGVVCHPFSTLNMSRTRIEDNDFGIITDKRAQVKLEDIWVLKNRVGVLTDQEIKSNRLFMIKRNVEDLRVVTPEEVAKLMPEPQKITAVKVREKEFRDTVGFKGDFLSAPSRGESFTARMGLLGQVSLGLTYRAVNDLNESVHANIADSALPHQTTYIPGFRPELSLYLQSKVGDRESDLTINGYGNYNKMGSTTGDDHLRNLEAYRNIQKFEVINLTTTLPGHEIVLGDFSEDQSEISVSSRQIRGLKYEKTSTLEQGRSLDMSISGGQSTIPYPKGLKPDMLDSNTTPIRQEWLGLASVKSNVSRDLSVGAHFLTTRHVNNPILYPGVSLDSTELYGADPKLQSYNSGINATMQIRDNLSAFAEVDIGYADTLSTDVDSGDGSSFAYSKDTLIHHNFNLTQMTAGLIGVNFNLSGFDATVEYIRAQHDFYTGGNPSIKPQVGNLNKARFNGSKSFDVNILSGLTKSIDLNTAFDWEAAAKEETSIKPDFLGEDPIMVADSVAGDSVVNDPSLSFLSQPVENKLKGGLDIKMPIGPFSFEPNFSYYYEWVPALKRDAKSKDMKISVDGSEETVNATEYTDAEGRMTFGGALVYIPSYSSEVLTSMRLKLDGGVILINDMNRFDPALSYADTLQWEKNDGHQIKTKFDFALKLFKSRIGNKLKTSYQIRTKKYKDEAKQLFRLEDRFEVKVIPQKLTLNLKGYFSNQNTDYKEEKNNADGVWTGAFNKVNEVLKVYGVESEIKVGLTIMMSISVKGGYEYGTDTAESGGENFKTYYGGGVFNLLF</sequence>
<dbReference type="Pfam" id="PF13229">
    <property type="entry name" value="Beta_helix"/>
    <property type="match status" value="1"/>
</dbReference>
<reference evidence="2 3" key="1">
    <citation type="journal article" date="2016" name="Nat. Commun.">
        <title>Thousands of microbial genomes shed light on interconnected biogeochemical processes in an aquifer system.</title>
        <authorList>
            <person name="Anantharaman K."/>
            <person name="Brown C.T."/>
            <person name="Hug L.A."/>
            <person name="Sharon I."/>
            <person name="Castelle C.J."/>
            <person name="Probst A.J."/>
            <person name="Thomas B.C."/>
            <person name="Singh A."/>
            <person name="Wilkins M.J."/>
            <person name="Karaoz U."/>
            <person name="Brodie E.L."/>
            <person name="Williams K.H."/>
            <person name="Hubbard S.S."/>
            <person name="Banfield J.F."/>
        </authorList>
    </citation>
    <scope>NUCLEOTIDE SEQUENCE [LARGE SCALE GENOMIC DNA]</scope>
</reference>
<protein>
    <recommendedName>
        <fullName evidence="1">Right handed beta helix domain-containing protein</fullName>
    </recommendedName>
</protein>
<evidence type="ECO:0000313" key="3">
    <source>
        <dbReference type="Proteomes" id="UP000179243"/>
    </source>
</evidence>
<proteinExistence type="predicted"/>
<organism evidence="2 3">
    <name type="scientific">Candidatus Raymondbacteria bacterium RIFOXYD12_FULL_49_13</name>
    <dbReference type="NCBI Taxonomy" id="1817890"/>
    <lineage>
        <taxon>Bacteria</taxon>
        <taxon>Raymondiibacteriota</taxon>
    </lineage>
</organism>
<feature type="domain" description="Right handed beta helix" evidence="1">
    <location>
        <begin position="257"/>
        <end position="377"/>
    </location>
</feature>
<comment type="caution">
    <text evidence="2">The sequence shown here is derived from an EMBL/GenBank/DDBJ whole genome shotgun (WGS) entry which is preliminary data.</text>
</comment>
<accession>A0A1F7FBC9</accession>
<dbReference type="EMBL" id="MFYX01000081">
    <property type="protein sequence ID" value="OGK03832.1"/>
    <property type="molecule type" value="Genomic_DNA"/>
</dbReference>
<name>A0A1F7FBC9_UNCRA</name>
<dbReference type="InterPro" id="IPR039448">
    <property type="entry name" value="Beta_helix"/>
</dbReference>
<evidence type="ECO:0000259" key="1">
    <source>
        <dbReference type="Pfam" id="PF13229"/>
    </source>
</evidence>
<dbReference type="Proteomes" id="UP000179243">
    <property type="component" value="Unassembled WGS sequence"/>
</dbReference>
<dbReference type="SUPFAM" id="SSF51126">
    <property type="entry name" value="Pectin lyase-like"/>
    <property type="match status" value="1"/>
</dbReference>
<gene>
    <name evidence="2" type="ORF">A2519_02250</name>
</gene>
<evidence type="ECO:0000313" key="2">
    <source>
        <dbReference type="EMBL" id="OGK03832.1"/>
    </source>
</evidence>
<dbReference type="InterPro" id="IPR011050">
    <property type="entry name" value="Pectin_lyase_fold/virulence"/>
</dbReference>
<dbReference type="AlphaFoldDB" id="A0A1F7FBC9"/>